<keyword evidence="3 7" id="KW-1133">Transmembrane helix</keyword>
<feature type="transmembrane region" description="Helical" evidence="7">
    <location>
        <begin position="12"/>
        <end position="31"/>
    </location>
</feature>
<feature type="domain" description="Rhodopsin" evidence="8">
    <location>
        <begin position="31"/>
        <end position="279"/>
    </location>
</feature>
<evidence type="ECO:0000256" key="6">
    <source>
        <dbReference type="SAM" id="MobiDB-lite"/>
    </source>
</evidence>
<evidence type="ECO:0000256" key="5">
    <source>
        <dbReference type="ARBA" id="ARBA00038359"/>
    </source>
</evidence>
<organism evidence="9 10">
    <name type="scientific">Rhypophila decipiens</name>
    <dbReference type="NCBI Taxonomy" id="261697"/>
    <lineage>
        <taxon>Eukaryota</taxon>
        <taxon>Fungi</taxon>
        <taxon>Dikarya</taxon>
        <taxon>Ascomycota</taxon>
        <taxon>Pezizomycotina</taxon>
        <taxon>Sordariomycetes</taxon>
        <taxon>Sordariomycetidae</taxon>
        <taxon>Sordariales</taxon>
        <taxon>Naviculisporaceae</taxon>
        <taxon>Rhypophila</taxon>
    </lineage>
</organism>
<gene>
    <name evidence="9" type="ORF">QBC37DRAFT_434378</name>
</gene>
<evidence type="ECO:0000256" key="4">
    <source>
        <dbReference type="ARBA" id="ARBA00023136"/>
    </source>
</evidence>
<feature type="transmembrane region" description="Helical" evidence="7">
    <location>
        <begin position="132"/>
        <end position="158"/>
    </location>
</feature>
<evidence type="ECO:0000259" key="8">
    <source>
        <dbReference type="Pfam" id="PF20684"/>
    </source>
</evidence>
<feature type="transmembrane region" description="Helical" evidence="7">
    <location>
        <begin position="43"/>
        <end position="63"/>
    </location>
</feature>
<protein>
    <recommendedName>
        <fullName evidence="8">Rhodopsin domain-containing protein</fullName>
    </recommendedName>
</protein>
<feature type="transmembrane region" description="Helical" evidence="7">
    <location>
        <begin position="178"/>
        <end position="200"/>
    </location>
</feature>
<dbReference type="InterPro" id="IPR052337">
    <property type="entry name" value="SAT4-like"/>
</dbReference>
<feature type="transmembrane region" description="Helical" evidence="7">
    <location>
        <begin position="96"/>
        <end position="120"/>
    </location>
</feature>
<feature type="compositionally biased region" description="Low complexity" evidence="6">
    <location>
        <begin position="294"/>
        <end position="310"/>
    </location>
</feature>
<dbReference type="AlphaFoldDB" id="A0AAN6XTX3"/>
<evidence type="ECO:0000313" key="10">
    <source>
        <dbReference type="Proteomes" id="UP001301769"/>
    </source>
</evidence>
<comment type="caution">
    <text evidence="9">The sequence shown here is derived from an EMBL/GenBank/DDBJ whole genome shotgun (WGS) entry which is preliminary data.</text>
</comment>
<comment type="subcellular location">
    <subcellularLocation>
        <location evidence="1">Membrane</location>
        <topology evidence="1">Multi-pass membrane protein</topology>
    </subcellularLocation>
</comment>
<keyword evidence="10" id="KW-1185">Reference proteome</keyword>
<sequence length="412" mass="44344">MTVGVEIYSNPGGIIAATVVTQVIALLAVGLRFYSRRCKRQQFIVSDWLIILALIVGAGLAAIEIYGVHKEAFAYPIGATFAMDVVMERFAILKQLQLALILLGVAGTGFVKLSVCFLYWHLFSRVVFRRFLAVWIGIVALWMVGAIIGGLTQCGTHLYAVLGAPEDYFTYCKASVPIGYAVMASDVLTDFVTLIIPIPVVMSLSLDRRTKILTLLTFMVGSLSVGCSIAKTYIYVIQATGQSTEDAILTTTGLSLWNLLEVQIGILAACGPTLRQVLSQAIRPTTSSIKSLLSRLSGGSSSTDTSGGSSQNQYYNYNKDELPSFVKIPEGTSLEALHSPGVMHVAKVRGGGNGRWDVSLETVDSQVSGTSTSSRDEDVCYEMKDVGANGTSGVRVKVTRKFDVRSTGDSMV</sequence>
<keyword evidence="4 7" id="KW-0472">Membrane</keyword>
<evidence type="ECO:0000313" key="9">
    <source>
        <dbReference type="EMBL" id="KAK4206823.1"/>
    </source>
</evidence>
<evidence type="ECO:0000256" key="2">
    <source>
        <dbReference type="ARBA" id="ARBA00022692"/>
    </source>
</evidence>
<feature type="transmembrane region" description="Helical" evidence="7">
    <location>
        <begin position="212"/>
        <end position="236"/>
    </location>
</feature>
<keyword evidence="2 7" id="KW-0812">Transmembrane</keyword>
<proteinExistence type="inferred from homology"/>
<name>A0AAN6XTX3_9PEZI</name>
<evidence type="ECO:0000256" key="3">
    <source>
        <dbReference type="ARBA" id="ARBA00022989"/>
    </source>
</evidence>
<dbReference type="GO" id="GO:0016020">
    <property type="term" value="C:membrane"/>
    <property type="evidence" value="ECO:0007669"/>
    <property type="project" value="UniProtKB-SubCell"/>
</dbReference>
<reference evidence="9" key="1">
    <citation type="journal article" date="2023" name="Mol. Phylogenet. Evol.">
        <title>Genome-scale phylogeny and comparative genomics of the fungal order Sordariales.</title>
        <authorList>
            <person name="Hensen N."/>
            <person name="Bonometti L."/>
            <person name="Westerberg I."/>
            <person name="Brannstrom I.O."/>
            <person name="Guillou S."/>
            <person name="Cros-Aarteil S."/>
            <person name="Calhoun S."/>
            <person name="Haridas S."/>
            <person name="Kuo A."/>
            <person name="Mondo S."/>
            <person name="Pangilinan J."/>
            <person name="Riley R."/>
            <person name="LaButti K."/>
            <person name="Andreopoulos B."/>
            <person name="Lipzen A."/>
            <person name="Chen C."/>
            <person name="Yan M."/>
            <person name="Daum C."/>
            <person name="Ng V."/>
            <person name="Clum A."/>
            <person name="Steindorff A."/>
            <person name="Ohm R.A."/>
            <person name="Martin F."/>
            <person name="Silar P."/>
            <person name="Natvig D.O."/>
            <person name="Lalanne C."/>
            <person name="Gautier V."/>
            <person name="Ament-Velasquez S.L."/>
            <person name="Kruys A."/>
            <person name="Hutchinson M.I."/>
            <person name="Powell A.J."/>
            <person name="Barry K."/>
            <person name="Miller A.N."/>
            <person name="Grigoriev I.V."/>
            <person name="Debuchy R."/>
            <person name="Gladieux P."/>
            <person name="Hiltunen Thoren M."/>
            <person name="Johannesson H."/>
        </authorList>
    </citation>
    <scope>NUCLEOTIDE SEQUENCE</scope>
    <source>
        <strain evidence="9">PSN293</strain>
    </source>
</reference>
<dbReference type="Proteomes" id="UP001301769">
    <property type="component" value="Unassembled WGS sequence"/>
</dbReference>
<evidence type="ECO:0000256" key="7">
    <source>
        <dbReference type="SAM" id="Phobius"/>
    </source>
</evidence>
<accession>A0AAN6XTX3</accession>
<dbReference type="Pfam" id="PF20684">
    <property type="entry name" value="Fung_rhodopsin"/>
    <property type="match status" value="1"/>
</dbReference>
<dbReference type="EMBL" id="MU858348">
    <property type="protein sequence ID" value="KAK4206823.1"/>
    <property type="molecule type" value="Genomic_DNA"/>
</dbReference>
<evidence type="ECO:0000256" key="1">
    <source>
        <dbReference type="ARBA" id="ARBA00004141"/>
    </source>
</evidence>
<dbReference type="PANTHER" id="PTHR33048">
    <property type="entry name" value="PTH11-LIKE INTEGRAL MEMBRANE PROTEIN (AFU_ORTHOLOGUE AFUA_5G11245)"/>
    <property type="match status" value="1"/>
</dbReference>
<reference evidence="9" key="2">
    <citation type="submission" date="2023-05" db="EMBL/GenBank/DDBJ databases">
        <authorList>
            <consortium name="Lawrence Berkeley National Laboratory"/>
            <person name="Steindorff A."/>
            <person name="Hensen N."/>
            <person name="Bonometti L."/>
            <person name="Westerberg I."/>
            <person name="Brannstrom I.O."/>
            <person name="Guillou S."/>
            <person name="Cros-Aarteil S."/>
            <person name="Calhoun S."/>
            <person name="Haridas S."/>
            <person name="Kuo A."/>
            <person name="Mondo S."/>
            <person name="Pangilinan J."/>
            <person name="Riley R."/>
            <person name="Labutti K."/>
            <person name="Andreopoulos B."/>
            <person name="Lipzen A."/>
            <person name="Chen C."/>
            <person name="Yanf M."/>
            <person name="Daum C."/>
            <person name="Ng V."/>
            <person name="Clum A."/>
            <person name="Ohm R."/>
            <person name="Martin F."/>
            <person name="Silar P."/>
            <person name="Natvig D."/>
            <person name="Lalanne C."/>
            <person name="Gautier V."/>
            <person name="Ament-Velasquez S.L."/>
            <person name="Kruys A."/>
            <person name="Hutchinson M.I."/>
            <person name="Powell A.J."/>
            <person name="Barry K."/>
            <person name="Miller A.N."/>
            <person name="Grigoriev I.V."/>
            <person name="Debuchy R."/>
            <person name="Gladieux P."/>
            <person name="Thoren M.H."/>
            <person name="Johannesson H."/>
        </authorList>
    </citation>
    <scope>NUCLEOTIDE SEQUENCE</scope>
    <source>
        <strain evidence="9">PSN293</strain>
    </source>
</reference>
<dbReference type="InterPro" id="IPR049326">
    <property type="entry name" value="Rhodopsin_dom_fungi"/>
</dbReference>
<comment type="similarity">
    <text evidence="5">Belongs to the SAT4 family.</text>
</comment>
<feature type="region of interest" description="Disordered" evidence="6">
    <location>
        <begin position="294"/>
        <end position="313"/>
    </location>
</feature>
<dbReference type="PANTHER" id="PTHR33048:SF157">
    <property type="entry name" value="INTEGRAL MEMBRANE PROTEIN"/>
    <property type="match status" value="1"/>
</dbReference>